<dbReference type="AlphaFoldDB" id="A0A415C329"/>
<organism evidence="1 2">
    <name type="scientific">Bifidobacterium bifidum</name>
    <dbReference type="NCBI Taxonomy" id="1681"/>
    <lineage>
        <taxon>Bacteria</taxon>
        <taxon>Bacillati</taxon>
        <taxon>Actinomycetota</taxon>
        <taxon>Actinomycetes</taxon>
        <taxon>Bifidobacteriales</taxon>
        <taxon>Bifidobacteriaceae</taxon>
        <taxon>Bifidobacterium</taxon>
    </lineage>
</organism>
<comment type="caution">
    <text evidence="1">The sequence shown here is derived from an EMBL/GenBank/DDBJ whole genome shotgun (WGS) entry which is preliminary data.</text>
</comment>
<sequence length="106" mass="11886">MATTYHPLKKDMVRLVQLHKKLTSCADGKAGGALEPDEASRKAVEAVDAVIGRKIAPSSTGPLVRLHKLCENGWIRQAADEMPVMFPDLEHPERWQSAQDKRRSRR</sequence>
<accession>A0A415C329</accession>
<dbReference type="Proteomes" id="UP000283727">
    <property type="component" value="Unassembled WGS sequence"/>
</dbReference>
<reference evidence="1 2" key="1">
    <citation type="submission" date="2018-08" db="EMBL/GenBank/DDBJ databases">
        <title>A genome reference for cultivated species of the human gut microbiota.</title>
        <authorList>
            <person name="Zou Y."/>
            <person name="Xue W."/>
            <person name="Luo G."/>
        </authorList>
    </citation>
    <scope>NUCLEOTIDE SEQUENCE [LARGE SCALE GENOMIC DNA]</scope>
    <source>
        <strain evidence="1 2">AM12-10</strain>
    </source>
</reference>
<protein>
    <submittedName>
        <fullName evidence="1">Uncharacterized protein</fullName>
    </submittedName>
</protein>
<evidence type="ECO:0000313" key="1">
    <source>
        <dbReference type="EMBL" id="RHJ21985.1"/>
    </source>
</evidence>
<evidence type="ECO:0000313" key="2">
    <source>
        <dbReference type="Proteomes" id="UP000283727"/>
    </source>
</evidence>
<name>A0A415C329_BIFBI</name>
<dbReference type="EMBL" id="QRLR01000006">
    <property type="protein sequence ID" value="RHJ21985.1"/>
    <property type="molecule type" value="Genomic_DNA"/>
</dbReference>
<dbReference type="RefSeq" id="WP_117658509.1">
    <property type="nucleotide sequence ID" value="NZ_JAQECX010000005.1"/>
</dbReference>
<proteinExistence type="predicted"/>
<gene>
    <name evidence="1" type="ORF">DW137_09120</name>
</gene>